<accession>A0ABQ5CT37</accession>
<name>A0ABQ5CT37_9ASTR</name>
<protein>
    <submittedName>
        <fullName evidence="1">Heat shock cognate 70 kDa protein 2</fullName>
    </submittedName>
</protein>
<keyword evidence="1" id="KW-0346">Stress response</keyword>
<gene>
    <name evidence="1" type="ORF">Tco_0910174</name>
</gene>
<keyword evidence="2" id="KW-1185">Reference proteome</keyword>
<reference evidence="1" key="2">
    <citation type="submission" date="2022-01" db="EMBL/GenBank/DDBJ databases">
        <authorList>
            <person name="Yamashiro T."/>
            <person name="Shiraishi A."/>
            <person name="Satake H."/>
            <person name="Nakayama K."/>
        </authorList>
    </citation>
    <scope>NUCLEOTIDE SEQUENCE</scope>
</reference>
<dbReference type="Gene3D" id="3.30.420.40">
    <property type="match status" value="1"/>
</dbReference>
<dbReference type="EMBL" id="BQNB010014580">
    <property type="protein sequence ID" value="GJT29899.1"/>
    <property type="molecule type" value="Genomic_DNA"/>
</dbReference>
<proteinExistence type="predicted"/>
<sequence length="76" mass="8500">MHRKTRDPTIDYKGEEKIFTAEEIFSMDLIKMKEIALAFFGATVKNAPHGFLNSSRAVESSMTDSELKGNGMVDKS</sequence>
<evidence type="ECO:0000313" key="1">
    <source>
        <dbReference type="EMBL" id="GJT29899.1"/>
    </source>
</evidence>
<reference evidence="1" key="1">
    <citation type="journal article" date="2022" name="Int. J. Mol. Sci.">
        <title>Draft Genome of Tanacetum Coccineum: Genomic Comparison of Closely Related Tanacetum-Family Plants.</title>
        <authorList>
            <person name="Yamashiro T."/>
            <person name="Shiraishi A."/>
            <person name="Nakayama K."/>
            <person name="Satake H."/>
        </authorList>
    </citation>
    <scope>NUCLEOTIDE SEQUENCE</scope>
</reference>
<evidence type="ECO:0000313" key="2">
    <source>
        <dbReference type="Proteomes" id="UP001151760"/>
    </source>
</evidence>
<organism evidence="1 2">
    <name type="scientific">Tanacetum coccineum</name>
    <dbReference type="NCBI Taxonomy" id="301880"/>
    <lineage>
        <taxon>Eukaryota</taxon>
        <taxon>Viridiplantae</taxon>
        <taxon>Streptophyta</taxon>
        <taxon>Embryophyta</taxon>
        <taxon>Tracheophyta</taxon>
        <taxon>Spermatophyta</taxon>
        <taxon>Magnoliopsida</taxon>
        <taxon>eudicotyledons</taxon>
        <taxon>Gunneridae</taxon>
        <taxon>Pentapetalae</taxon>
        <taxon>asterids</taxon>
        <taxon>campanulids</taxon>
        <taxon>Asterales</taxon>
        <taxon>Asteraceae</taxon>
        <taxon>Asteroideae</taxon>
        <taxon>Anthemideae</taxon>
        <taxon>Anthemidinae</taxon>
        <taxon>Tanacetum</taxon>
    </lineage>
</organism>
<dbReference type="Proteomes" id="UP001151760">
    <property type="component" value="Unassembled WGS sequence"/>
</dbReference>
<comment type="caution">
    <text evidence="1">The sequence shown here is derived from an EMBL/GenBank/DDBJ whole genome shotgun (WGS) entry which is preliminary data.</text>
</comment>